<name>A0AAE1NGE6_9EUCA</name>
<evidence type="ECO:0000313" key="3">
    <source>
        <dbReference type="Proteomes" id="UP001292094"/>
    </source>
</evidence>
<evidence type="ECO:0000256" key="1">
    <source>
        <dbReference type="SAM" id="MobiDB-lite"/>
    </source>
</evidence>
<accession>A0AAE1NGE6</accession>
<proteinExistence type="predicted"/>
<evidence type="ECO:0000313" key="2">
    <source>
        <dbReference type="EMBL" id="KAK4288867.1"/>
    </source>
</evidence>
<reference evidence="2" key="1">
    <citation type="submission" date="2023-11" db="EMBL/GenBank/DDBJ databases">
        <title>Genome assemblies of two species of porcelain crab, Petrolisthes cinctipes and Petrolisthes manimaculis (Anomura: Porcellanidae).</title>
        <authorList>
            <person name="Angst P."/>
        </authorList>
    </citation>
    <scope>NUCLEOTIDE SEQUENCE</scope>
    <source>
        <strain evidence="2">PB745_02</strain>
        <tissue evidence="2">Gill</tissue>
    </source>
</reference>
<comment type="caution">
    <text evidence="2">The sequence shown here is derived from an EMBL/GenBank/DDBJ whole genome shotgun (WGS) entry which is preliminary data.</text>
</comment>
<protein>
    <submittedName>
        <fullName evidence="2">Uncharacterized protein</fullName>
    </submittedName>
</protein>
<feature type="region of interest" description="Disordered" evidence="1">
    <location>
        <begin position="1"/>
        <end position="20"/>
    </location>
</feature>
<sequence length="126" mass="14308">MTARNHNQQQQVHHTKNMPAGAMLQHCCSSKPTGSMRHGSPTAPRKKIEVWKEISEVLQGRGWCVGIKGKHGCIVDSKVDPNNYYKCNDGQRSVVRSRTYYRHVVVLNQARKQWGTRLNYGPSSSF</sequence>
<dbReference type="AlphaFoldDB" id="A0AAE1NGE6"/>
<dbReference type="Proteomes" id="UP001292094">
    <property type="component" value="Unassembled WGS sequence"/>
</dbReference>
<feature type="compositionally biased region" description="Polar residues" evidence="1">
    <location>
        <begin position="1"/>
        <end position="12"/>
    </location>
</feature>
<dbReference type="EMBL" id="JAWZYT010006094">
    <property type="protein sequence ID" value="KAK4288867.1"/>
    <property type="molecule type" value="Genomic_DNA"/>
</dbReference>
<gene>
    <name evidence="2" type="ORF">Pmani_038132</name>
</gene>
<keyword evidence="3" id="KW-1185">Reference proteome</keyword>
<organism evidence="2 3">
    <name type="scientific">Petrolisthes manimaculis</name>
    <dbReference type="NCBI Taxonomy" id="1843537"/>
    <lineage>
        <taxon>Eukaryota</taxon>
        <taxon>Metazoa</taxon>
        <taxon>Ecdysozoa</taxon>
        <taxon>Arthropoda</taxon>
        <taxon>Crustacea</taxon>
        <taxon>Multicrustacea</taxon>
        <taxon>Malacostraca</taxon>
        <taxon>Eumalacostraca</taxon>
        <taxon>Eucarida</taxon>
        <taxon>Decapoda</taxon>
        <taxon>Pleocyemata</taxon>
        <taxon>Anomura</taxon>
        <taxon>Galatheoidea</taxon>
        <taxon>Porcellanidae</taxon>
        <taxon>Petrolisthes</taxon>
    </lineage>
</organism>